<dbReference type="EMBL" id="AM920428">
    <property type="protein sequence ID" value="CAP92620.1"/>
    <property type="molecule type" value="Genomic_DNA"/>
</dbReference>
<dbReference type="GO" id="GO:0003712">
    <property type="term" value="F:transcription coregulator activity"/>
    <property type="evidence" value="ECO:0007669"/>
    <property type="project" value="InterPro"/>
</dbReference>
<comment type="similarity">
    <text evidence="2 10">Belongs to the Mediator complex subunit 31 family.</text>
</comment>
<comment type="function">
    <text evidence="9 10">Component of the Mediator complex, a coactivator involved in the regulated transcription of nearly all RNA polymerase II-dependent genes. Mediator functions as a bridge to convey information from gene-specific regulatory proteins to the basal RNA polymerase II transcription machinery. Mediator is recruited to promoters by direct interactions with regulatory proteins and serves as a scaffold for the assembly of a functional preinitiation complex with RNA polymerase II and the general transcription factors.</text>
</comment>
<dbReference type="HOGENOM" id="CLU_855563_0_0_1"/>
<dbReference type="eggNOG" id="KOG4086">
    <property type="taxonomic scope" value="Eukaryota"/>
</dbReference>
<organism evidence="12 13">
    <name type="scientific">Penicillium rubens (strain ATCC 28089 / DSM 1075 / NRRL 1951 / Wisconsin 54-1255)</name>
    <name type="common">Penicillium chrysogenum</name>
    <dbReference type="NCBI Taxonomy" id="500485"/>
    <lineage>
        <taxon>Eukaryota</taxon>
        <taxon>Fungi</taxon>
        <taxon>Dikarya</taxon>
        <taxon>Ascomycota</taxon>
        <taxon>Pezizomycotina</taxon>
        <taxon>Eurotiomycetes</taxon>
        <taxon>Eurotiomycetidae</taxon>
        <taxon>Eurotiales</taxon>
        <taxon>Aspergillaceae</taxon>
        <taxon>Penicillium</taxon>
        <taxon>Penicillium chrysogenum species complex</taxon>
    </lineage>
</organism>
<evidence type="ECO:0000256" key="9">
    <source>
        <dbReference type="ARBA" id="ARBA00025687"/>
    </source>
</evidence>
<keyword evidence="5 10" id="KW-0805">Transcription regulation</keyword>
<dbReference type="OrthoDB" id="10257739at2759"/>
<feature type="compositionally biased region" description="Basic and acidic residues" evidence="11">
    <location>
        <begin position="313"/>
        <end position="325"/>
    </location>
</feature>
<keyword evidence="6 10" id="KW-0010">Activator</keyword>
<dbReference type="AlphaFoldDB" id="B6H2T7"/>
<evidence type="ECO:0000256" key="10">
    <source>
        <dbReference type="RuleBase" id="RU364129"/>
    </source>
</evidence>
<evidence type="ECO:0000256" key="3">
    <source>
        <dbReference type="ARBA" id="ARBA00011837"/>
    </source>
</evidence>
<gene>
    <name evidence="12" type="ORF">Pc13g15510</name>
    <name evidence="12" type="ORF">PCH_Pc13g15510</name>
</gene>
<name>B6H2T7_PENRW</name>
<dbReference type="FunFam" id="1.10.10.1340:FF:000002">
    <property type="entry name" value="Mediator of RNA polymerase II transcription subunit 31"/>
    <property type="match status" value="1"/>
</dbReference>
<evidence type="ECO:0000256" key="7">
    <source>
        <dbReference type="ARBA" id="ARBA00023163"/>
    </source>
</evidence>
<evidence type="ECO:0000256" key="11">
    <source>
        <dbReference type="SAM" id="MobiDB-lite"/>
    </source>
</evidence>
<dbReference type="STRING" id="500485.B6H2T7"/>
<comment type="subcellular location">
    <subcellularLocation>
        <location evidence="1 10">Nucleus</location>
    </subcellularLocation>
</comment>
<sequence>MANVALTQPQRHNVYIVKYKLDRSCPEGDWAIYVKTEEHTGDIHYIASKDAGAHLCYTRTKIGAHEVTKEGEGPVLIGTTLTQNYPGGWDEALGVVKENLRFETTCLTLPGSTQAGVKVSRWTQECARPALERAGLLEKMESKEIEEKKKKKKKKEGKEGCGVRIWISGEEEKALTSFCHFTPRLLYTMENPPTLTNPRFTLELEFVSSLANPYYLSHLAVTYPNLLGISRADDDDGSSSPDAQAFAAYLAYLYSYWKTPEYSQFLTHPGPTLRALRLLQEDTFRRDIILPQVIEGLAGVSVPEPAQTETDTAGEKQEDSQNQKT</sequence>
<feature type="region of interest" description="Disordered" evidence="11">
    <location>
        <begin position="300"/>
        <end position="325"/>
    </location>
</feature>
<evidence type="ECO:0000256" key="5">
    <source>
        <dbReference type="ARBA" id="ARBA00023015"/>
    </source>
</evidence>
<proteinExistence type="inferred from homology"/>
<reference evidence="12 13" key="1">
    <citation type="journal article" date="2008" name="Nat. Biotechnol.">
        <title>Genome sequencing and analysis of the filamentous fungus Penicillium chrysogenum.</title>
        <authorList>
            <person name="van den Berg M.A."/>
            <person name="Albang R."/>
            <person name="Albermann K."/>
            <person name="Badger J.H."/>
            <person name="Daran J.-M."/>
            <person name="Driessen A.J.M."/>
            <person name="Garcia-Estrada C."/>
            <person name="Fedorova N.D."/>
            <person name="Harris D.M."/>
            <person name="Heijne W.H.M."/>
            <person name="Joardar V.S."/>
            <person name="Kiel J.A.K.W."/>
            <person name="Kovalchuk A."/>
            <person name="Martin J.F."/>
            <person name="Nierman W.C."/>
            <person name="Nijland J.G."/>
            <person name="Pronk J.T."/>
            <person name="Roubos J.A."/>
            <person name="van der Klei I.J."/>
            <person name="van Peij N.N.M.E."/>
            <person name="Veenhuis M."/>
            <person name="von Doehren H."/>
            <person name="Wagner C."/>
            <person name="Wortman J.R."/>
            <person name="Bovenberg R.A.L."/>
        </authorList>
    </citation>
    <scope>NUCLEOTIDE SEQUENCE [LARGE SCALE GENOMIC DNA]</scope>
    <source>
        <strain evidence="13">ATCC 28089 / DSM 1075 / NRRL 1951 / Wisconsin 54-1255</strain>
    </source>
</reference>
<evidence type="ECO:0000256" key="1">
    <source>
        <dbReference type="ARBA" id="ARBA00004123"/>
    </source>
</evidence>
<dbReference type="InterPro" id="IPR038089">
    <property type="entry name" value="Med31_sf"/>
</dbReference>
<keyword evidence="8 10" id="KW-0539">Nucleus</keyword>
<dbReference type="VEuPathDB" id="FungiDB:PCH_Pc13g15510"/>
<keyword evidence="13" id="KW-1185">Reference proteome</keyword>
<dbReference type="Gene3D" id="1.10.10.1340">
    <property type="entry name" value="Mediator of RNA polymerase II, submodule Med31 (Soh1)"/>
    <property type="match status" value="1"/>
</dbReference>
<evidence type="ECO:0000313" key="13">
    <source>
        <dbReference type="Proteomes" id="UP000000724"/>
    </source>
</evidence>
<dbReference type="Pfam" id="PF05669">
    <property type="entry name" value="Med31"/>
    <property type="match status" value="1"/>
</dbReference>
<dbReference type="BioCyc" id="PCHR:PC13G15510-MONOMER"/>
<comment type="subunit">
    <text evidence="3 10">Component of the Mediator complex.</text>
</comment>
<dbReference type="OMA" id="RIWISGE"/>
<evidence type="ECO:0000256" key="4">
    <source>
        <dbReference type="ARBA" id="ARBA00019660"/>
    </source>
</evidence>
<dbReference type="PANTHER" id="PTHR13186">
    <property type="entry name" value="MEDIATOR OF RNA POLYMERASE II TRANSCRIPTION SUBUNIT 31"/>
    <property type="match status" value="1"/>
</dbReference>
<protein>
    <recommendedName>
        <fullName evidence="4 10">Mediator of RNA polymerase II transcription subunit 31</fullName>
    </recommendedName>
</protein>
<evidence type="ECO:0000313" key="12">
    <source>
        <dbReference type="EMBL" id="CAP92620.1"/>
    </source>
</evidence>
<evidence type="ECO:0000256" key="8">
    <source>
        <dbReference type="ARBA" id="ARBA00023242"/>
    </source>
</evidence>
<dbReference type="GO" id="GO:0016592">
    <property type="term" value="C:mediator complex"/>
    <property type="evidence" value="ECO:0007669"/>
    <property type="project" value="InterPro"/>
</dbReference>
<evidence type="ECO:0000256" key="6">
    <source>
        <dbReference type="ARBA" id="ARBA00023159"/>
    </source>
</evidence>
<dbReference type="GO" id="GO:0006355">
    <property type="term" value="P:regulation of DNA-templated transcription"/>
    <property type="evidence" value="ECO:0007669"/>
    <property type="project" value="InterPro"/>
</dbReference>
<dbReference type="InterPro" id="IPR008831">
    <property type="entry name" value="Mediator_Med31"/>
</dbReference>
<dbReference type="Proteomes" id="UP000000724">
    <property type="component" value="Contig Pc00c13"/>
</dbReference>
<accession>B6H2T7</accession>
<evidence type="ECO:0000256" key="2">
    <source>
        <dbReference type="ARBA" id="ARBA00006378"/>
    </source>
</evidence>
<keyword evidence="7 10" id="KW-0804">Transcription</keyword>